<accession>A0A2G5SG94</accession>
<keyword evidence="1" id="KW-0472">Membrane</keyword>
<keyword evidence="1" id="KW-1133">Transmembrane helix</keyword>
<sequence length="161" mass="18408">MRGLILLIFIFLLGLFNITTGTPTSFLDNRTNNNGFENSNAIINSTNVVNLAISQINPFVSSTSFLTTTEDSRKKFLSDPYFWLPISLMIILVLIWGYFREEEEYVDWGENVYNGGGYPPNNYANSGAYAYGDFNFRHRIYTTARTTFPGRGLRVYDLDSY</sequence>
<feature type="signal peptide" evidence="2">
    <location>
        <begin position="1"/>
        <end position="21"/>
    </location>
</feature>
<dbReference type="EMBL" id="PDUG01000009">
    <property type="protein sequence ID" value="PIC14098.1"/>
    <property type="molecule type" value="Genomic_DNA"/>
</dbReference>
<feature type="transmembrane region" description="Helical" evidence="1">
    <location>
        <begin position="81"/>
        <end position="99"/>
    </location>
</feature>
<proteinExistence type="predicted"/>
<gene>
    <name evidence="3" type="ORF">B9Z55_027379</name>
</gene>
<keyword evidence="4" id="KW-1185">Reference proteome</keyword>
<reference evidence="4" key="1">
    <citation type="submission" date="2017-10" db="EMBL/GenBank/DDBJ databases">
        <title>Rapid genome shrinkage in a self-fertile nematode reveals novel sperm competition proteins.</title>
        <authorList>
            <person name="Yin D."/>
            <person name="Schwarz E.M."/>
            <person name="Thomas C.G."/>
            <person name="Felde R.L."/>
            <person name="Korf I.F."/>
            <person name="Cutter A.D."/>
            <person name="Schartner C.M."/>
            <person name="Ralston E.J."/>
            <person name="Meyer B.J."/>
            <person name="Haag E.S."/>
        </authorList>
    </citation>
    <scope>NUCLEOTIDE SEQUENCE [LARGE SCALE GENOMIC DNA]</scope>
    <source>
        <strain evidence="4">JU1422</strain>
    </source>
</reference>
<organism evidence="3 4">
    <name type="scientific">Caenorhabditis nigoni</name>
    <dbReference type="NCBI Taxonomy" id="1611254"/>
    <lineage>
        <taxon>Eukaryota</taxon>
        <taxon>Metazoa</taxon>
        <taxon>Ecdysozoa</taxon>
        <taxon>Nematoda</taxon>
        <taxon>Chromadorea</taxon>
        <taxon>Rhabditida</taxon>
        <taxon>Rhabditina</taxon>
        <taxon>Rhabditomorpha</taxon>
        <taxon>Rhabditoidea</taxon>
        <taxon>Rhabditidae</taxon>
        <taxon>Peloderinae</taxon>
        <taxon>Caenorhabditis</taxon>
    </lineage>
</organism>
<protein>
    <submittedName>
        <fullName evidence="3">Uncharacterized protein</fullName>
    </submittedName>
</protein>
<evidence type="ECO:0000313" key="3">
    <source>
        <dbReference type="EMBL" id="PIC14098.1"/>
    </source>
</evidence>
<feature type="chain" id="PRO_5013619995" evidence="2">
    <location>
        <begin position="22"/>
        <end position="161"/>
    </location>
</feature>
<keyword evidence="1" id="KW-0812">Transmembrane</keyword>
<evidence type="ECO:0000313" key="4">
    <source>
        <dbReference type="Proteomes" id="UP000230233"/>
    </source>
</evidence>
<dbReference type="Proteomes" id="UP000230233">
    <property type="component" value="Unassembled WGS sequence"/>
</dbReference>
<comment type="caution">
    <text evidence="3">The sequence shown here is derived from an EMBL/GenBank/DDBJ whole genome shotgun (WGS) entry which is preliminary data.</text>
</comment>
<keyword evidence="2" id="KW-0732">Signal</keyword>
<evidence type="ECO:0000256" key="1">
    <source>
        <dbReference type="SAM" id="Phobius"/>
    </source>
</evidence>
<dbReference type="AlphaFoldDB" id="A0A2G5SG94"/>
<name>A0A2G5SG94_9PELO</name>
<evidence type="ECO:0000256" key="2">
    <source>
        <dbReference type="SAM" id="SignalP"/>
    </source>
</evidence>